<organism evidence="8 9">
    <name type="scientific">Coniella lustricola</name>
    <dbReference type="NCBI Taxonomy" id="2025994"/>
    <lineage>
        <taxon>Eukaryota</taxon>
        <taxon>Fungi</taxon>
        <taxon>Dikarya</taxon>
        <taxon>Ascomycota</taxon>
        <taxon>Pezizomycotina</taxon>
        <taxon>Sordariomycetes</taxon>
        <taxon>Sordariomycetidae</taxon>
        <taxon>Diaporthales</taxon>
        <taxon>Schizoparmaceae</taxon>
        <taxon>Coniella</taxon>
    </lineage>
</organism>
<feature type="transmembrane region" description="Helical" evidence="6">
    <location>
        <begin position="43"/>
        <end position="63"/>
    </location>
</feature>
<protein>
    <submittedName>
        <fullName evidence="8">Membrane-associating domain-domain-containing protein</fullName>
    </submittedName>
</protein>
<keyword evidence="4 6" id="KW-0472">Membrane</keyword>
<feature type="transmembrane region" description="Helical" evidence="6">
    <location>
        <begin position="7"/>
        <end position="31"/>
    </location>
</feature>
<sequence length="176" mass="18945">MAFPLILALRAVQALFAIIILGLTAYVANWYDVQTLTSSPSQINFMVFVPLFTLISVAYLEAIPRFMPKFHHPWAVIALELTNVLFYFAGFIALAVFLSKLLFCRGTVCSSARAATAFGSFEWALWAVTAGLTLKDALKGGFAGLRNAGSGGRSGGNSQAQFDQRGPPMKEAAMAA</sequence>
<evidence type="ECO:0000256" key="1">
    <source>
        <dbReference type="ARBA" id="ARBA00004141"/>
    </source>
</evidence>
<dbReference type="STRING" id="2025994.A0A2T2ZXW3"/>
<gene>
    <name evidence="8" type="ORF">BD289DRAFT_104328</name>
</gene>
<comment type="subcellular location">
    <subcellularLocation>
        <location evidence="1">Membrane</location>
        <topology evidence="1">Multi-pass membrane protein</topology>
    </subcellularLocation>
</comment>
<dbReference type="PANTHER" id="PTHR37451">
    <property type="entry name" value="MARVEL DOMAIN"/>
    <property type="match status" value="1"/>
</dbReference>
<dbReference type="InterPro" id="IPR008253">
    <property type="entry name" value="Marvel"/>
</dbReference>
<dbReference type="EMBL" id="KZ678574">
    <property type="protein sequence ID" value="PSR79273.1"/>
    <property type="molecule type" value="Genomic_DNA"/>
</dbReference>
<evidence type="ECO:0000313" key="8">
    <source>
        <dbReference type="EMBL" id="PSR79273.1"/>
    </source>
</evidence>
<evidence type="ECO:0000256" key="2">
    <source>
        <dbReference type="ARBA" id="ARBA00022692"/>
    </source>
</evidence>
<evidence type="ECO:0000256" key="5">
    <source>
        <dbReference type="SAM" id="MobiDB-lite"/>
    </source>
</evidence>
<keyword evidence="3 6" id="KW-1133">Transmembrane helix</keyword>
<proteinExistence type="predicted"/>
<dbReference type="Pfam" id="PF01284">
    <property type="entry name" value="MARVEL"/>
    <property type="match status" value="1"/>
</dbReference>
<name>A0A2T2ZXW3_9PEZI</name>
<keyword evidence="9" id="KW-1185">Reference proteome</keyword>
<dbReference type="OrthoDB" id="2117453at2759"/>
<accession>A0A2T2ZXW3</accession>
<dbReference type="PANTHER" id="PTHR37451:SF5">
    <property type="entry name" value="MARVEL DOMAIN-CONTAINING PROTEIN"/>
    <property type="match status" value="1"/>
</dbReference>
<evidence type="ECO:0000256" key="4">
    <source>
        <dbReference type="ARBA" id="ARBA00023136"/>
    </source>
</evidence>
<dbReference type="InParanoid" id="A0A2T2ZXW3"/>
<evidence type="ECO:0000256" key="6">
    <source>
        <dbReference type="SAM" id="Phobius"/>
    </source>
</evidence>
<dbReference type="Proteomes" id="UP000241462">
    <property type="component" value="Unassembled WGS sequence"/>
</dbReference>
<dbReference type="AlphaFoldDB" id="A0A2T2ZXW3"/>
<feature type="domain" description="MARVEL" evidence="7">
    <location>
        <begin position="6"/>
        <end position="131"/>
    </location>
</feature>
<reference evidence="8 9" key="1">
    <citation type="journal article" date="2018" name="Mycol. Prog.">
        <title>Coniella lustricola, a new species from submerged detritus.</title>
        <authorList>
            <person name="Raudabaugh D.B."/>
            <person name="Iturriaga T."/>
            <person name="Carver A."/>
            <person name="Mondo S."/>
            <person name="Pangilinan J."/>
            <person name="Lipzen A."/>
            <person name="He G."/>
            <person name="Amirebrahimi M."/>
            <person name="Grigoriev I.V."/>
            <person name="Miller A.N."/>
        </authorList>
    </citation>
    <scope>NUCLEOTIDE SEQUENCE [LARGE SCALE GENOMIC DNA]</scope>
    <source>
        <strain evidence="8 9">B22-T-1</strain>
    </source>
</reference>
<feature type="transmembrane region" description="Helical" evidence="6">
    <location>
        <begin position="84"/>
        <end position="103"/>
    </location>
</feature>
<evidence type="ECO:0000259" key="7">
    <source>
        <dbReference type="Pfam" id="PF01284"/>
    </source>
</evidence>
<evidence type="ECO:0000256" key="3">
    <source>
        <dbReference type="ARBA" id="ARBA00022989"/>
    </source>
</evidence>
<dbReference type="GO" id="GO:0016020">
    <property type="term" value="C:membrane"/>
    <property type="evidence" value="ECO:0007669"/>
    <property type="project" value="UniProtKB-SubCell"/>
</dbReference>
<keyword evidence="2 6" id="KW-0812">Transmembrane</keyword>
<feature type="region of interest" description="Disordered" evidence="5">
    <location>
        <begin position="149"/>
        <end position="176"/>
    </location>
</feature>
<evidence type="ECO:0000313" key="9">
    <source>
        <dbReference type="Proteomes" id="UP000241462"/>
    </source>
</evidence>